<feature type="region of interest" description="Disordered" evidence="1">
    <location>
        <begin position="1"/>
        <end position="22"/>
    </location>
</feature>
<dbReference type="AlphaFoldDB" id="A0AAV7LM68"/>
<evidence type="ECO:0000256" key="1">
    <source>
        <dbReference type="SAM" id="MobiDB-lite"/>
    </source>
</evidence>
<organism evidence="2 3">
    <name type="scientific">Pleurodeles waltl</name>
    <name type="common">Iberian ribbed newt</name>
    <dbReference type="NCBI Taxonomy" id="8319"/>
    <lineage>
        <taxon>Eukaryota</taxon>
        <taxon>Metazoa</taxon>
        <taxon>Chordata</taxon>
        <taxon>Craniata</taxon>
        <taxon>Vertebrata</taxon>
        <taxon>Euteleostomi</taxon>
        <taxon>Amphibia</taxon>
        <taxon>Batrachia</taxon>
        <taxon>Caudata</taxon>
        <taxon>Salamandroidea</taxon>
        <taxon>Salamandridae</taxon>
        <taxon>Pleurodelinae</taxon>
        <taxon>Pleurodeles</taxon>
    </lineage>
</organism>
<name>A0AAV7LM68_PLEWA</name>
<reference evidence="2" key="1">
    <citation type="journal article" date="2022" name="bioRxiv">
        <title>Sequencing and chromosome-scale assembly of the giantPleurodeles waltlgenome.</title>
        <authorList>
            <person name="Brown T."/>
            <person name="Elewa A."/>
            <person name="Iarovenko S."/>
            <person name="Subramanian E."/>
            <person name="Araus A.J."/>
            <person name="Petzold A."/>
            <person name="Susuki M."/>
            <person name="Suzuki K.-i.T."/>
            <person name="Hayashi T."/>
            <person name="Toyoda A."/>
            <person name="Oliveira C."/>
            <person name="Osipova E."/>
            <person name="Leigh N.D."/>
            <person name="Simon A."/>
            <person name="Yun M.H."/>
        </authorList>
    </citation>
    <scope>NUCLEOTIDE SEQUENCE</scope>
    <source>
        <strain evidence="2">20211129_DDA</strain>
        <tissue evidence="2">Liver</tissue>
    </source>
</reference>
<protein>
    <submittedName>
        <fullName evidence="2">Uncharacterized protein</fullName>
    </submittedName>
</protein>
<accession>A0AAV7LM68</accession>
<evidence type="ECO:0000313" key="3">
    <source>
        <dbReference type="Proteomes" id="UP001066276"/>
    </source>
</evidence>
<evidence type="ECO:0000313" key="2">
    <source>
        <dbReference type="EMBL" id="KAJ1092701.1"/>
    </source>
</evidence>
<comment type="caution">
    <text evidence="2">The sequence shown here is derived from an EMBL/GenBank/DDBJ whole genome shotgun (WGS) entry which is preliminary data.</text>
</comment>
<gene>
    <name evidence="2" type="ORF">NDU88_005811</name>
</gene>
<dbReference type="EMBL" id="JANPWB010000015">
    <property type="protein sequence ID" value="KAJ1092701.1"/>
    <property type="molecule type" value="Genomic_DNA"/>
</dbReference>
<sequence length="105" mass="11715">MTARRGPETTRNPETTPVKRNRLSKALRIKQGPQVPDGAAMFIDSYFDHSSGHANVSQPVPLNRRGFCITRAFGTVTCGPFVSIMKRCWNFHITIPTSLPPYKAL</sequence>
<proteinExistence type="predicted"/>
<dbReference type="Proteomes" id="UP001066276">
    <property type="component" value="Chromosome 11"/>
</dbReference>
<keyword evidence="3" id="KW-1185">Reference proteome</keyword>